<protein>
    <submittedName>
        <fullName evidence="2">Uncharacterized protein</fullName>
    </submittedName>
</protein>
<sequence>MDTNELIREWLFDLLTIQWEIEENGGTGNWENAQLVLKHTDLRYKITDTIGLNDTRENMRLFIADNPTDEEEIDKIMGRLSTATTKQFLREMNYDYLEV</sequence>
<evidence type="ECO:0000313" key="1">
    <source>
        <dbReference type="EMBL" id="MPM02069.1"/>
    </source>
</evidence>
<comment type="caution">
    <text evidence="2">The sequence shown here is derived from an EMBL/GenBank/DDBJ whole genome shotgun (WGS) entry which is preliminary data.</text>
</comment>
<organism evidence="2">
    <name type="scientific">bioreactor metagenome</name>
    <dbReference type="NCBI Taxonomy" id="1076179"/>
    <lineage>
        <taxon>unclassified sequences</taxon>
        <taxon>metagenomes</taxon>
        <taxon>ecological metagenomes</taxon>
    </lineage>
</organism>
<name>A0A644WZR0_9ZZZZ</name>
<accession>A0A644WZR0</accession>
<dbReference type="EMBL" id="VSSQ01001518">
    <property type="protein sequence ID" value="MPM09008.1"/>
    <property type="molecule type" value="Genomic_DNA"/>
</dbReference>
<proteinExistence type="predicted"/>
<gene>
    <name evidence="1" type="ORF">SDC9_48314</name>
    <name evidence="2" type="ORF">SDC9_55324</name>
</gene>
<reference evidence="2" key="1">
    <citation type="submission" date="2019-08" db="EMBL/GenBank/DDBJ databases">
        <authorList>
            <person name="Kucharzyk K."/>
            <person name="Murdoch R.W."/>
            <person name="Higgins S."/>
            <person name="Loffler F."/>
        </authorList>
    </citation>
    <scope>NUCLEOTIDE SEQUENCE</scope>
</reference>
<dbReference type="EMBL" id="VSSQ01000842">
    <property type="protein sequence ID" value="MPM02069.1"/>
    <property type="molecule type" value="Genomic_DNA"/>
</dbReference>
<dbReference type="AlphaFoldDB" id="A0A644WZR0"/>
<evidence type="ECO:0000313" key="2">
    <source>
        <dbReference type="EMBL" id="MPM09008.1"/>
    </source>
</evidence>